<dbReference type="PANTHER" id="PTHR13167:SF25">
    <property type="entry name" value="PIEZO-TYPE MECHANOSENSITIVE ION CHANNEL COMPONENT"/>
    <property type="match status" value="1"/>
</dbReference>
<feature type="transmembrane region" description="Helical" evidence="1">
    <location>
        <begin position="104"/>
        <end position="123"/>
    </location>
</feature>
<keyword evidence="1" id="KW-0472">Membrane</keyword>
<feature type="transmembrane region" description="Helical" evidence="1">
    <location>
        <begin position="51"/>
        <end position="76"/>
    </location>
</feature>
<evidence type="ECO:0000313" key="3">
    <source>
        <dbReference type="Proteomes" id="UP001206925"/>
    </source>
</evidence>
<dbReference type="Proteomes" id="UP001206925">
    <property type="component" value="Unassembled WGS sequence"/>
</dbReference>
<dbReference type="PANTHER" id="PTHR13167">
    <property type="entry name" value="PIEZO-TYPE MECHANOSENSITIVE ION CHANNEL COMPONENT"/>
    <property type="match status" value="1"/>
</dbReference>
<dbReference type="GO" id="GO:0016020">
    <property type="term" value="C:membrane"/>
    <property type="evidence" value="ECO:0007669"/>
    <property type="project" value="InterPro"/>
</dbReference>
<dbReference type="GO" id="GO:0005261">
    <property type="term" value="F:monoatomic cation channel activity"/>
    <property type="evidence" value="ECO:0007669"/>
    <property type="project" value="TreeGrafter"/>
</dbReference>
<accession>A0AAD5DDJ8</accession>
<dbReference type="GO" id="GO:0071260">
    <property type="term" value="P:cellular response to mechanical stimulus"/>
    <property type="evidence" value="ECO:0007669"/>
    <property type="project" value="TreeGrafter"/>
</dbReference>
<protein>
    <submittedName>
        <fullName evidence="2">Uncharacterized protein</fullName>
    </submittedName>
</protein>
<dbReference type="GO" id="GO:0050982">
    <property type="term" value="P:detection of mechanical stimulus"/>
    <property type="evidence" value="ECO:0007669"/>
    <property type="project" value="TreeGrafter"/>
</dbReference>
<dbReference type="GO" id="GO:0008381">
    <property type="term" value="F:mechanosensitive monoatomic ion channel activity"/>
    <property type="evidence" value="ECO:0007669"/>
    <property type="project" value="InterPro"/>
</dbReference>
<keyword evidence="1" id="KW-0812">Transmembrane</keyword>
<keyword evidence="1" id="KW-1133">Transmembrane helix</keyword>
<sequence length="215" mass="23745">MGRFLGGFLLPLLLLTAALLNWSLISLGNLLASLTILFTPPKRGFRLRGRTLLWSIVLFSFLVILSQIAFLVTWAIECGNCDAEVPWWAKLLGFMIVETWTSPVVIYLLIVQLLVAVITFIELNESRLGLFRHASTFFGSLSSAFEEIGSHVKVGFCLLLPAVQLVVGISNSSWVSLPFFLGSCVGLVDWSLTSNFHGLFRCVVCVGGVHRNLKN</sequence>
<gene>
    <name evidence="2" type="ORF">M8C21_027176</name>
</gene>
<dbReference type="InterPro" id="IPR027272">
    <property type="entry name" value="Piezo"/>
</dbReference>
<comment type="caution">
    <text evidence="2">The sequence shown here is derived from an EMBL/GenBank/DDBJ whole genome shotgun (WGS) entry which is preliminary data.</text>
</comment>
<evidence type="ECO:0000256" key="1">
    <source>
        <dbReference type="SAM" id="Phobius"/>
    </source>
</evidence>
<reference evidence="2" key="1">
    <citation type="submission" date="2022-06" db="EMBL/GenBank/DDBJ databases">
        <title>Uncovering the hologenomic basis of an extraordinary plant invasion.</title>
        <authorList>
            <person name="Bieker V.C."/>
            <person name="Martin M.D."/>
            <person name="Gilbert T."/>
            <person name="Hodgins K."/>
            <person name="Battlay P."/>
            <person name="Petersen B."/>
            <person name="Wilson J."/>
        </authorList>
    </citation>
    <scope>NUCLEOTIDE SEQUENCE</scope>
    <source>
        <strain evidence="2">AA19_3_7</strain>
        <tissue evidence="2">Leaf</tissue>
    </source>
</reference>
<evidence type="ECO:0000313" key="2">
    <source>
        <dbReference type="EMBL" id="KAI7757817.1"/>
    </source>
</evidence>
<dbReference type="AlphaFoldDB" id="A0AAD5DDJ8"/>
<dbReference type="GO" id="GO:0042391">
    <property type="term" value="P:regulation of membrane potential"/>
    <property type="evidence" value="ECO:0007669"/>
    <property type="project" value="TreeGrafter"/>
</dbReference>
<keyword evidence="3" id="KW-1185">Reference proteome</keyword>
<dbReference type="EMBL" id="JAMZMK010000056">
    <property type="protein sequence ID" value="KAI7757817.1"/>
    <property type="molecule type" value="Genomic_DNA"/>
</dbReference>
<organism evidence="2 3">
    <name type="scientific">Ambrosia artemisiifolia</name>
    <name type="common">Common ragweed</name>
    <dbReference type="NCBI Taxonomy" id="4212"/>
    <lineage>
        <taxon>Eukaryota</taxon>
        <taxon>Viridiplantae</taxon>
        <taxon>Streptophyta</taxon>
        <taxon>Embryophyta</taxon>
        <taxon>Tracheophyta</taxon>
        <taxon>Spermatophyta</taxon>
        <taxon>Magnoliopsida</taxon>
        <taxon>eudicotyledons</taxon>
        <taxon>Gunneridae</taxon>
        <taxon>Pentapetalae</taxon>
        <taxon>asterids</taxon>
        <taxon>campanulids</taxon>
        <taxon>Asterales</taxon>
        <taxon>Asteraceae</taxon>
        <taxon>Asteroideae</taxon>
        <taxon>Heliantheae alliance</taxon>
        <taxon>Heliantheae</taxon>
        <taxon>Ambrosia</taxon>
    </lineage>
</organism>
<proteinExistence type="predicted"/>
<name>A0AAD5DDJ8_AMBAR</name>
<feature type="transmembrane region" description="Helical" evidence="1">
    <location>
        <begin position="12"/>
        <end position="39"/>
    </location>
</feature>